<sequence>MRARGKENSSGRMSLGVGTKEEALDRDANRCALRSVENDGGVFIVQYGKVLVGGAFHMFDKPCHVLPLLLTVDLVSINIHRSSLGRALHSRKVIGKSFTACKRPEFCFAHACQAAASTIFAFALSRVLIHAHEHSEFRREQYQEKSSSPLLAVVVDNYPLLL</sequence>
<dbReference type="Proteomes" id="UP000243459">
    <property type="component" value="Chromosome 1"/>
</dbReference>
<protein>
    <submittedName>
        <fullName evidence="1">Uncharacterized protein</fullName>
    </submittedName>
</protein>
<keyword evidence="2" id="KW-1185">Reference proteome</keyword>
<accession>A0A5P1FWI9</accession>
<gene>
    <name evidence="1" type="ORF">A4U43_C01F31570</name>
</gene>
<dbReference type="Gramene" id="ONK81659">
    <property type="protein sequence ID" value="ONK81659"/>
    <property type="gene ID" value="A4U43_C01F31570"/>
</dbReference>
<evidence type="ECO:0000313" key="1">
    <source>
        <dbReference type="EMBL" id="ONK81659.1"/>
    </source>
</evidence>
<dbReference type="EMBL" id="CM007381">
    <property type="protein sequence ID" value="ONK81659.1"/>
    <property type="molecule type" value="Genomic_DNA"/>
</dbReference>
<name>A0A5P1FWI9_ASPOF</name>
<proteinExistence type="predicted"/>
<dbReference type="AlphaFoldDB" id="A0A5P1FWI9"/>
<organism evidence="1 2">
    <name type="scientific">Asparagus officinalis</name>
    <name type="common">Garden asparagus</name>
    <dbReference type="NCBI Taxonomy" id="4686"/>
    <lineage>
        <taxon>Eukaryota</taxon>
        <taxon>Viridiplantae</taxon>
        <taxon>Streptophyta</taxon>
        <taxon>Embryophyta</taxon>
        <taxon>Tracheophyta</taxon>
        <taxon>Spermatophyta</taxon>
        <taxon>Magnoliopsida</taxon>
        <taxon>Liliopsida</taxon>
        <taxon>Asparagales</taxon>
        <taxon>Asparagaceae</taxon>
        <taxon>Asparagoideae</taxon>
        <taxon>Asparagus</taxon>
    </lineage>
</organism>
<reference evidence="2" key="1">
    <citation type="journal article" date="2017" name="Nat. Commun.">
        <title>The asparagus genome sheds light on the origin and evolution of a young Y chromosome.</title>
        <authorList>
            <person name="Harkess A."/>
            <person name="Zhou J."/>
            <person name="Xu C."/>
            <person name="Bowers J.E."/>
            <person name="Van der Hulst R."/>
            <person name="Ayyampalayam S."/>
            <person name="Mercati F."/>
            <person name="Riccardi P."/>
            <person name="McKain M.R."/>
            <person name="Kakrana A."/>
            <person name="Tang H."/>
            <person name="Ray J."/>
            <person name="Groenendijk J."/>
            <person name="Arikit S."/>
            <person name="Mathioni S.M."/>
            <person name="Nakano M."/>
            <person name="Shan H."/>
            <person name="Telgmann-Rauber A."/>
            <person name="Kanno A."/>
            <person name="Yue Z."/>
            <person name="Chen H."/>
            <person name="Li W."/>
            <person name="Chen Y."/>
            <person name="Xu X."/>
            <person name="Zhang Y."/>
            <person name="Luo S."/>
            <person name="Chen H."/>
            <person name="Gao J."/>
            <person name="Mao Z."/>
            <person name="Pires J.C."/>
            <person name="Luo M."/>
            <person name="Kudrna D."/>
            <person name="Wing R.A."/>
            <person name="Meyers B.C."/>
            <person name="Yi K."/>
            <person name="Kong H."/>
            <person name="Lavrijsen P."/>
            <person name="Sunseri F."/>
            <person name="Falavigna A."/>
            <person name="Ye Y."/>
            <person name="Leebens-Mack J.H."/>
            <person name="Chen G."/>
        </authorList>
    </citation>
    <scope>NUCLEOTIDE SEQUENCE [LARGE SCALE GENOMIC DNA]</scope>
    <source>
        <strain evidence="2">cv. DH0086</strain>
    </source>
</reference>
<evidence type="ECO:0000313" key="2">
    <source>
        <dbReference type="Proteomes" id="UP000243459"/>
    </source>
</evidence>